<feature type="region of interest" description="Disordered" evidence="1">
    <location>
        <begin position="1"/>
        <end position="35"/>
    </location>
</feature>
<comment type="caution">
    <text evidence="2">The sequence shown here is derived from an EMBL/GenBank/DDBJ whole genome shotgun (WGS) entry which is preliminary data.</text>
</comment>
<accession>A0A8S3X2S3</accession>
<feature type="compositionally biased region" description="Polar residues" evidence="1">
    <location>
        <begin position="26"/>
        <end position="35"/>
    </location>
</feature>
<reference evidence="2" key="1">
    <citation type="submission" date="2021-04" db="EMBL/GenBank/DDBJ databases">
        <authorList>
            <person name="Tunstrom K."/>
        </authorList>
    </citation>
    <scope>NUCLEOTIDE SEQUENCE</scope>
</reference>
<protein>
    <submittedName>
        <fullName evidence="2">(apollo) hypothetical protein</fullName>
    </submittedName>
</protein>
<feature type="compositionally biased region" description="Polar residues" evidence="1">
    <location>
        <begin position="89"/>
        <end position="100"/>
    </location>
</feature>
<sequence length="151" mass="16804">MEEESNEGFDKDHDVNASEIAADMKSPNSYVESFEQKTTNGIHLSAFDVNSADDVRKTMRCVMTGEDMLSSNNNEASENRREKAGPSVAKSSENPVSLTDRTPKESNSRSLKKKSIRVPKTTPMKSKKDIINNIYVGKLSNLVCFRRGVNL</sequence>
<gene>
    <name evidence="2" type="ORF">PAPOLLO_LOCUS13144</name>
</gene>
<dbReference type="AlphaFoldDB" id="A0A8S3X2S3"/>
<organism evidence="2 3">
    <name type="scientific">Parnassius apollo</name>
    <name type="common">Apollo butterfly</name>
    <name type="synonym">Papilio apollo</name>
    <dbReference type="NCBI Taxonomy" id="110799"/>
    <lineage>
        <taxon>Eukaryota</taxon>
        <taxon>Metazoa</taxon>
        <taxon>Ecdysozoa</taxon>
        <taxon>Arthropoda</taxon>
        <taxon>Hexapoda</taxon>
        <taxon>Insecta</taxon>
        <taxon>Pterygota</taxon>
        <taxon>Neoptera</taxon>
        <taxon>Endopterygota</taxon>
        <taxon>Lepidoptera</taxon>
        <taxon>Glossata</taxon>
        <taxon>Ditrysia</taxon>
        <taxon>Papilionoidea</taxon>
        <taxon>Papilionidae</taxon>
        <taxon>Parnassiinae</taxon>
        <taxon>Parnassini</taxon>
        <taxon>Parnassius</taxon>
        <taxon>Parnassius</taxon>
    </lineage>
</organism>
<feature type="region of interest" description="Disordered" evidence="1">
    <location>
        <begin position="63"/>
        <end position="122"/>
    </location>
</feature>
<dbReference type="OrthoDB" id="7186541at2759"/>
<dbReference type="Proteomes" id="UP000691718">
    <property type="component" value="Unassembled WGS sequence"/>
</dbReference>
<evidence type="ECO:0000256" key="1">
    <source>
        <dbReference type="SAM" id="MobiDB-lite"/>
    </source>
</evidence>
<evidence type="ECO:0000313" key="3">
    <source>
        <dbReference type="Proteomes" id="UP000691718"/>
    </source>
</evidence>
<name>A0A8S3X2S3_PARAO</name>
<dbReference type="EMBL" id="CAJQZP010000929">
    <property type="protein sequence ID" value="CAG4997088.1"/>
    <property type="molecule type" value="Genomic_DNA"/>
</dbReference>
<proteinExistence type="predicted"/>
<keyword evidence="3" id="KW-1185">Reference proteome</keyword>
<evidence type="ECO:0000313" key="2">
    <source>
        <dbReference type="EMBL" id="CAG4997088.1"/>
    </source>
</evidence>